<dbReference type="RefSeq" id="WP_170087872.1">
    <property type="nucleotide sequence ID" value="NZ_JABAFG010000017.1"/>
</dbReference>
<evidence type="ECO:0000313" key="7">
    <source>
        <dbReference type="EMBL" id="NME28940.1"/>
    </source>
</evidence>
<dbReference type="NCBIfam" id="TIGR01903">
    <property type="entry name" value="cas5_csm4"/>
    <property type="match status" value="1"/>
</dbReference>
<evidence type="ECO:0000256" key="2">
    <source>
        <dbReference type="ARBA" id="ARBA00016109"/>
    </source>
</evidence>
<evidence type="ECO:0000313" key="8">
    <source>
        <dbReference type="Proteomes" id="UP000591071"/>
    </source>
</evidence>
<evidence type="ECO:0000259" key="5">
    <source>
        <dbReference type="Pfam" id="PF03787"/>
    </source>
</evidence>
<feature type="domain" description="CRISPR type III-associated protein" evidence="5">
    <location>
        <begin position="51"/>
        <end position="218"/>
    </location>
</feature>
<dbReference type="InterPro" id="IPR005537">
    <property type="entry name" value="RAMP_III_fam"/>
</dbReference>
<dbReference type="Proteomes" id="UP000591071">
    <property type="component" value="Unassembled WGS sequence"/>
</dbReference>
<dbReference type="AlphaFoldDB" id="A0A848BUP9"/>
<dbReference type="EMBL" id="JABAFG010000017">
    <property type="protein sequence ID" value="NME28940.1"/>
    <property type="molecule type" value="Genomic_DNA"/>
</dbReference>
<sequence length="335" mass="37455">MEYILYFLQFDTPVHFGCGEEGGKLEKSTLRYRADTLFSALCCEMVAVGDVDGLVSVYEKASRGHLLFSDLFPYVKKDDEPHLFLPKPILTIERNEKEPAASYQQFKTKATQQKSLKKMEYVRVSESVDYLKSLGSGYYGDWERPDTGQSHMVTRVHCSTGADPLPYYVHEITLSNEAGLYGILGYDEEEDGDWILALLEQMGVSGIGGKRSSGYGKFHFDDDPIYMDQDGCYTDDAVLYALLTADDATYYMNLSVLLPQAEDLPVVQEGQYTLCKRSGFLTPEGMTAAKKEDIYMIQAGSCFSRKITGQIADVSSGSLHPVWRYGKGLYVGLSL</sequence>
<evidence type="ECO:0000256" key="3">
    <source>
        <dbReference type="ARBA" id="ARBA00022884"/>
    </source>
</evidence>
<keyword evidence="4" id="KW-0051">Antiviral defense</keyword>
<dbReference type="GO" id="GO:0003723">
    <property type="term" value="F:RNA binding"/>
    <property type="evidence" value="ECO:0007669"/>
    <property type="project" value="UniProtKB-KW"/>
</dbReference>
<accession>A0A848BUP9</accession>
<organism evidence="7 8">
    <name type="scientific">Megasphaera hexanoica</name>
    <dbReference type="NCBI Taxonomy" id="1675036"/>
    <lineage>
        <taxon>Bacteria</taxon>
        <taxon>Bacillati</taxon>
        <taxon>Bacillota</taxon>
        <taxon>Negativicutes</taxon>
        <taxon>Veillonellales</taxon>
        <taxon>Veillonellaceae</taxon>
        <taxon>Megasphaera</taxon>
    </lineage>
</organism>
<feature type="domain" description="Csm4 C-terminal" evidence="6">
    <location>
        <begin position="247"/>
        <end position="333"/>
    </location>
</feature>
<comment type="similarity">
    <text evidence="1">Belongs to the CRISPR-associated Csm4 family.</text>
</comment>
<reference evidence="7 8" key="1">
    <citation type="submission" date="2020-04" db="EMBL/GenBank/DDBJ databases">
        <authorList>
            <person name="Hitch T.C.A."/>
            <person name="Wylensek D."/>
            <person name="Clavel T."/>
        </authorList>
    </citation>
    <scope>NUCLEOTIDE SEQUENCE [LARGE SCALE GENOMIC DNA]</scope>
    <source>
        <strain evidence="7 8">Oil-RF-744-FAT-WT-6-1</strain>
    </source>
</reference>
<name>A0A848BUP9_9FIRM</name>
<gene>
    <name evidence="7" type="ORF">HF872_09965</name>
</gene>
<keyword evidence="3" id="KW-0694">RNA-binding</keyword>
<dbReference type="InterPro" id="IPR040932">
    <property type="entry name" value="Csm4_C"/>
</dbReference>
<evidence type="ECO:0000256" key="1">
    <source>
        <dbReference type="ARBA" id="ARBA00005772"/>
    </source>
</evidence>
<protein>
    <recommendedName>
        <fullName evidence="2">CRISPR system Cms protein Csm4</fullName>
    </recommendedName>
</protein>
<proteinExistence type="inferred from homology"/>
<evidence type="ECO:0000259" key="6">
    <source>
        <dbReference type="Pfam" id="PF17953"/>
    </source>
</evidence>
<evidence type="ECO:0000256" key="4">
    <source>
        <dbReference type="ARBA" id="ARBA00023118"/>
    </source>
</evidence>
<dbReference type="GO" id="GO:0051607">
    <property type="term" value="P:defense response to virus"/>
    <property type="evidence" value="ECO:0007669"/>
    <property type="project" value="UniProtKB-KW"/>
</dbReference>
<comment type="caution">
    <text evidence="7">The sequence shown here is derived from an EMBL/GenBank/DDBJ whole genome shotgun (WGS) entry which is preliminary data.</text>
</comment>
<dbReference type="Pfam" id="PF03787">
    <property type="entry name" value="RAMPs"/>
    <property type="match status" value="1"/>
</dbReference>
<dbReference type="InterPro" id="IPR005510">
    <property type="entry name" value="Csm4"/>
</dbReference>
<dbReference type="Pfam" id="PF17953">
    <property type="entry name" value="Csm4_C"/>
    <property type="match status" value="1"/>
</dbReference>